<evidence type="ECO:0000259" key="2">
    <source>
        <dbReference type="Pfam" id="PF07589"/>
    </source>
</evidence>
<dbReference type="KEGG" id="dli:dnl_42020"/>
<dbReference type="RefSeq" id="WP_207687835.1">
    <property type="nucleotide sequence ID" value="NZ_CP061799.1"/>
</dbReference>
<name>A0A975GHS7_9BACT</name>
<gene>
    <name evidence="3" type="ORF">dnl_42020</name>
</gene>
<dbReference type="AlphaFoldDB" id="A0A975GHS7"/>
<accession>A0A975GHS7</accession>
<keyword evidence="1" id="KW-0732">Signal</keyword>
<feature type="chain" id="PRO_5037953229" evidence="1">
    <location>
        <begin position="25"/>
        <end position="252"/>
    </location>
</feature>
<evidence type="ECO:0000313" key="3">
    <source>
        <dbReference type="EMBL" id="QTA81851.1"/>
    </source>
</evidence>
<feature type="domain" description="Ice-binding protein C-terminal" evidence="2">
    <location>
        <begin position="225"/>
        <end position="244"/>
    </location>
</feature>
<feature type="signal peptide" evidence="1">
    <location>
        <begin position="1"/>
        <end position="24"/>
    </location>
</feature>
<evidence type="ECO:0000256" key="1">
    <source>
        <dbReference type="SAM" id="SignalP"/>
    </source>
</evidence>
<evidence type="ECO:0000313" key="4">
    <source>
        <dbReference type="Proteomes" id="UP000663720"/>
    </source>
</evidence>
<sequence>MKKLTKVLAVMAMAVFFTSSSAWALPTVLSDNSLQDILNLAVLDGTISAADDQSDIDAWIEDEANVSAYSVAGLTIDQRDSGIYSLAAGAETDSGKLGIYSLATGAEYALMTGGLGDATSDFNINTAGHLYFGNFLQDDNFGNNFGFFWNFNNITSYTQASKNADGNVHALAYRVPDETSVTHRGIGGDIVTAKGGNDWILAFENGLNSGDFIDAVIYLEDMNNPVPEPATMLLLGSGLIGLGTISRKKKNS</sequence>
<keyword evidence="4" id="KW-1185">Reference proteome</keyword>
<dbReference type="NCBIfam" id="TIGR02595">
    <property type="entry name" value="PEP_CTERM"/>
    <property type="match status" value="1"/>
</dbReference>
<dbReference type="InterPro" id="IPR013424">
    <property type="entry name" value="Ice-binding_C"/>
</dbReference>
<organism evidence="3 4">
    <name type="scientific">Desulfonema limicola</name>
    <dbReference type="NCBI Taxonomy" id="45656"/>
    <lineage>
        <taxon>Bacteria</taxon>
        <taxon>Pseudomonadati</taxon>
        <taxon>Thermodesulfobacteriota</taxon>
        <taxon>Desulfobacteria</taxon>
        <taxon>Desulfobacterales</taxon>
        <taxon>Desulfococcaceae</taxon>
        <taxon>Desulfonema</taxon>
    </lineage>
</organism>
<reference evidence="3" key="1">
    <citation type="journal article" date="2021" name="Microb. Physiol.">
        <title>Proteogenomic Insights into the Physiology of Marine, Sulfate-Reducing, Filamentous Desulfonema limicola and Desulfonema magnum.</title>
        <authorList>
            <person name="Schnaars V."/>
            <person name="Wohlbrand L."/>
            <person name="Scheve S."/>
            <person name="Hinrichs C."/>
            <person name="Reinhardt R."/>
            <person name="Rabus R."/>
        </authorList>
    </citation>
    <scope>NUCLEOTIDE SEQUENCE</scope>
    <source>
        <strain evidence="3">5ac10</strain>
    </source>
</reference>
<dbReference type="Proteomes" id="UP000663720">
    <property type="component" value="Chromosome"/>
</dbReference>
<proteinExistence type="predicted"/>
<protein>
    <submittedName>
        <fullName evidence="3">PEP-CTERM protein-sorting domain-containing protein</fullName>
    </submittedName>
</protein>
<dbReference type="EMBL" id="CP061799">
    <property type="protein sequence ID" value="QTA81851.1"/>
    <property type="molecule type" value="Genomic_DNA"/>
</dbReference>
<dbReference type="Pfam" id="PF07589">
    <property type="entry name" value="PEP-CTERM"/>
    <property type="match status" value="1"/>
</dbReference>